<evidence type="ECO:0000259" key="1">
    <source>
        <dbReference type="PROSITE" id="PS50181"/>
    </source>
</evidence>
<reference evidence="2 3" key="1">
    <citation type="submission" date="2020-10" db="EMBL/GenBank/DDBJ databases">
        <title>The Coptis chinensis genome and diversification of protoberbering-type alkaloids.</title>
        <authorList>
            <person name="Wang B."/>
            <person name="Shu S."/>
            <person name="Song C."/>
            <person name="Liu Y."/>
        </authorList>
    </citation>
    <scope>NUCLEOTIDE SEQUENCE [LARGE SCALE GENOMIC DNA]</scope>
    <source>
        <strain evidence="2">HL-2020</strain>
        <tissue evidence="2">Leaf</tissue>
    </source>
</reference>
<sequence length="387" mass="43744">MPANGVGLCLLPSELIQEILLRLVLPEIFQVKSVSKLITSVIRCNSFRNEFNTRSSSDTWLFVYKKRSLRDSFLYSFTYRSSRWFKIPMAQFLFPIVPPGEDLYFLTASAGFFLFASNKYRELIVVNIKLNTVKKIPPSPLGPRGTSSWRRSGLKLIAGPPPGSDQFTFLFAELLYENRPVLFQYSSGNDTWRSVEAVENDGYLPTRGKVFLSVVHRSSDSILLAIESNIETPVILRPRFNEGAIDGRLAIGFSTIGRLHVYGDGCMVIVKSEGMNMIDENDRVRVFTCIEVWGLCVDGRGWEFISKLPDNLVDKVRKPYAVMMGCLEERDGIVRVVLVTNYEGVWALIWLCYDLGSKAWTWVPLPEFRMKGLNIAGITLSSGLTIC</sequence>
<organism evidence="2 3">
    <name type="scientific">Coptis chinensis</name>
    <dbReference type="NCBI Taxonomy" id="261450"/>
    <lineage>
        <taxon>Eukaryota</taxon>
        <taxon>Viridiplantae</taxon>
        <taxon>Streptophyta</taxon>
        <taxon>Embryophyta</taxon>
        <taxon>Tracheophyta</taxon>
        <taxon>Spermatophyta</taxon>
        <taxon>Magnoliopsida</taxon>
        <taxon>Ranunculales</taxon>
        <taxon>Ranunculaceae</taxon>
        <taxon>Coptidoideae</taxon>
        <taxon>Coptis</taxon>
    </lineage>
</organism>
<comment type="caution">
    <text evidence="2">The sequence shown here is derived from an EMBL/GenBank/DDBJ whole genome shotgun (WGS) entry which is preliminary data.</text>
</comment>
<dbReference type="InterPro" id="IPR001810">
    <property type="entry name" value="F-box_dom"/>
</dbReference>
<dbReference type="InterPro" id="IPR050796">
    <property type="entry name" value="SCF_F-box_component"/>
</dbReference>
<feature type="domain" description="F-box" evidence="1">
    <location>
        <begin position="5"/>
        <end position="51"/>
    </location>
</feature>
<evidence type="ECO:0000313" key="3">
    <source>
        <dbReference type="Proteomes" id="UP000631114"/>
    </source>
</evidence>
<protein>
    <recommendedName>
        <fullName evidence="1">F-box domain-containing protein</fullName>
    </recommendedName>
</protein>
<accession>A0A835LYV5</accession>
<dbReference type="OrthoDB" id="661089at2759"/>
<dbReference type="AlphaFoldDB" id="A0A835LYV5"/>
<dbReference type="Proteomes" id="UP000631114">
    <property type="component" value="Unassembled WGS sequence"/>
</dbReference>
<evidence type="ECO:0000313" key="2">
    <source>
        <dbReference type="EMBL" id="KAF9613388.1"/>
    </source>
</evidence>
<keyword evidence="3" id="KW-1185">Reference proteome</keyword>
<name>A0A835LYV5_9MAGN</name>
<dbReference type="EMBL" id="JADFTS010000003">
    <property type="protein sequence ID" value="KAF9613388.1"/>
    <property type="molecule type" value="Genomic_DNA"/>
</dbReference>
<dbReference type="PROSITE" id="PS50181">
    <property type="entry name" value="FBOX"/>
    <property type="match status" value="1"/>
</dbReference>
<dbReference type="PANTHER" id="PTHR31672">
    <property type="entry name" value="BNACNNG10540D PROTEIN"/>
    <property type="match status" value="1"/>
</dbReference>
<gene>
    <name evidence="2" type="ORF">IFM89_008218</name>
</gene>
<proteinExistence type="predicted"/>